<keyword evidence="8" id="KW-1185">Reference proteome</keyword>
<evidence type="ECO:0000256" key="5">
    <source>
        <dbReference type="SAM" id="Phobius"/>
    </source>
</evidence>
<feature type="transmembrane region" description="Helical" evidence="5">
    <location>
        <begin position="137"/>
        <end position="155"/>
    </location>
</feature>
<dbReference type="InterPro" id="IPR035952">
    <property type="entry name" value="Rhomboid-like_sf"/>
</dbReference>
<dbReference type="KEGG" id="fli:Fleli_0632"/>
<dbReference type="HOGENOM" id="CLU_067823_1_0_10"/>
<evidence type="ECO:0000313" key="7">
    <source>
        <dbReference type="EMBL" id="AFM03096.1"/>
    </source>
</evidence>
<evidence type="ECO:0000259" key="6">
    <source>
        <dbReference type="Pfam" id="PF01694"/>
    </source>
</evidence>
<proteinExistence type="predicted"/>
<dbReference type="SUPFAM" id="SSF144091">
    <property type="entry name" value="Rhomboid-like"/>
    <property type="match status" value="1"/>
</dbReference>
<name>I4AGL1_BERLS</name>
<dbReference type="GO" id="GO:0016020">
    <property type="term" value="C:membrane"/>
    <property type="evidence" value="ECO:0007669"/>
    <property type="project" value="UniProtKB-SubCell"/>
</dbReference>
<dbReference type="InterPro" id="IPR022764">
    <property type="entry name" value="Peptidase_S54_rhomboid_dom"/>
</dbReference>
<dbReference type="Proteomes" id="UP000006054">
    <property type="component" value="Chromosome"/>
</dbReference>
<dbReference type="Pfam" id="PF01694">
    <property type="entry name" value="Rhomboid"/>
    <property type="match status" value="1"/>
</dbReference>
<protein>
    <submittedName>
        <fullName evidence="7">Putative membrane protein</fullName>
    </submittedName>
</protein>
<keyword evidence="2 5" id="KW-0812">Transmembrane</keyword>
<feature type="domain" description="Peptidase S54 rhomboid" evidence="6">
    <location>
        <begin position="49"/>
        <end position="185"/>
    </location>
</feature>
<sequence length="228" mass="26178">MKESQTVSQAIRYILLIASVFWVISLTEWMWEQSWSHWVGYPRSKEGIIGIFLGAWLHGDWIHLGSNTVAFVMLGSGLFILYPALSEKVLWINFFLTGFGVWLFARSAYHIGASGWIYSLASFLFFSGIFRRDRRSLLISLTIMFVYAGMLETIFPSEKTNLEHISWESHLVGGIVGAFMAFSFRKEIADSSILEENEETNYANINYQEGIIPLETSTFVYSYKETKK</sequence>
<dbReference type="AlphaFoldDB" id="I4AGL1"/>
<evidence type="ECO:0000256" key="4">
    <source>
        <dbReference type="ARBA" id="ARBA00023136"/>
    </source>
</evidence>
<dbReference type="OrthoDB" id="465874at2"/>
<feature type="transmembrane region" description="Helical" evidence="5">
    <location>
        <begin position="61"/>
        <end position="82"/>
    </location>
</feature>
<dbReference type="GO" id="GO:0004252">
    <property type="term" value="F:serine-type endopeptidase activity"/>
    <property type="evidence" value="ECO:0007669"/>
    <property type="project" value="InterPro"/>
</dbReference>
<reference evidence="8" key="1">
    <citation type="submission" date="2012-06" db="EMBL/GenBank/DDBJ databases">
        <title>The complete genome of Flexibacter litoralis DSM 6794.</title>
        <authorList>
            <person name="Lucas S."/>
            <person name="Copeland A."/>
            <person name="Lapidus A."/>
            <person name="Glavina del Rio T."/>
            <person name="Dalin E."/>
            <person name="Tice H."/>
            <person name="Bruce D."/>
            <person name="Goodwin L."/>
            <person name="Pitluck S."/>
            <person name="Peters L."/>
            <person name="Ovchinnikova G."/>
            <person name="Lu M."/>
            <person name="Kyrpides N."/>
            <person name="Mavromatis K."/>
            <person name="Ivanova N."/>
            <person name="Brettin T."/>
            <person name="Detter J.C."/>
            <person name="Han C."/>
            <person name="Larimer F."/>
            <person name="Land M."/>
            <person name="Hauser L."/>
            <person name="Markowitz V."/>
            <person name="Cheng J.-F."/>
            <person name="Hugenholtz P."/>
            <person name="Woyke T."/>
            <person name="Wu D."/>
            <person name="Spring S."/>
            <person name="Lang E."/>
            <person name="Kopitz M."/>
            <person name="Brambilla E."/>
            <person name="Klenk H.-P."/>
            <person name="Eisen J.A."/>
        </authorList>
    </citation>
    <scope>NUCLEOTIDE SEQUENCE [LARGE SCALE GENOMIC DNA]</scope>
    <source>
        <strain evidence="8">ATCC 23117 / DSM 6794 / NBRC 15988 / NCIMB 1366 / Sio-4</strain>
    </source>
</reference>
<dbReference type="Gene3D" id="1.20.1540.10">
    <property type="entry name" value="Rhomboid-like"/>
    <property type="match status" value="1"/>
</dbReference>
<evidence type="ECO:0000256" key="1">
    <source>
        <dbReference type="ARBA" id="ARBA00004141"/>
    </source>
</evidence>
<dbReference type="eggNOG" id="COG0705">
    <property type="taxonomic scope" value="Bacteria"/>
</dbReference>
<keyword evidence="3 5" id="KW-1133">Transmembrane helix</keyword>
<dbReference type="EMBL" id="CP003345">
    <property type="protein sequence ID" value="AFM03096.1"/>
    <property type="molecule type" value="Genomic_DNA"/>
</dbReference>
<dbReference type="RefSeq" id="WP_014796555.1">
    <property type="nucleotide sequence ID" value="NC_018018.1"/>
</dbReference>
<dbReference type="STRING" id="880071.Fleli_0632"/>
<keyword evidence="4 5" id="KW-0472">Membrane</keyword>
<gene>
    <name evidence="7" type="ordered locus">Fleli_0632</name>
</gene>
<comment type="subcellular location">
    <subcellularLocation>
        <location evidence="1">Membrane</location>
        <topology evidence="1">Multi-pass membrane protein</topology>
    </subcellularLocation>
</comment>
<feature type="transmembrane region" description="Helical" evidence="5">
    <location>
        <begin position="89"/>
        <end position="105"/>
    </location>
</feature>
<evidence type="ECO:0000256" key="2">
    <source>
        <dbReference type="ARBA" id="ARBA00022692"/>
    </source>
</evidence>
<evidence type="ECO:0000256" key="3">
    <source>
        <dbReference type="ARBA" id="ARBA00022989"/>
    </source>
</evidence>
<feature type="transmembrane region" description="Helical" evidence="5">
    <location>
        <begin position="12"/>
        <end position="31"/>
    </location>
</feature>
<feature type="transmembrane region" description="Helical" evidence="5">
    <location>
        <begin position="111"/>
        <end position="130"/>
    </location>
</feature>
<evidence type="ECO:0000313" key="8">
    <source>
        <dbReference type="Proteomes" id="UP000006054"/>
    </source>
</evidence>
<organism evidence="7 8">
    <name type="scientific">Bernardetia litoralis (strain ATCC 23117 / DSM 6794 / NBRC 15988 / NCIMB 1366 / Fx l1 / Sio-4)</name>
    <name type="common">Flexibacter litoralis</name>
    <dbReference type="NCBI Taxonomy" id="880071"/>
    <lineage>
        <taxon>Bacteria</taxon>
        <taxon>Pseudomonadati</taxon>
        <taxon>Bacteroidota</taxon>
        <taxon>Cytophagia</taxon>
        <taxon>Cytophagales</taxon>
        <taxon>Bernardetiaceae</taxon>
        <taxon>Bernardetia</taxon>
    </lineage>
</organism>
<feature type="transmembrane region" description="Helical" evidence="5">
    <location>
        <begin position="167"/>
        <end position="184"/>
    </location>
</feature>
<accession>I4AGL1</accession>